<dbReference type="GO" id="GO:0006412">
    <property type="term" value="P:translation"/>
    <property type="evidence" value="ECO:0007669"/>
    <property type="project" value="InterPro"/>
</dbReference>
<dbReference type="EMBL" id="JAAMPC010000429">
    <property type="protein sequence ID" value="KAG2242580.1"/>
    <property type="molecule type" value="Genomic_DNA"/>
</dbReference>
<sequence length="90" mass="10556">MPRVELTARLWGCLDYREYLQGNPLWLQYVKVPLVTLGYENSYDVFLRLITRIARALLKVSADHRSPLKKEGLLTRDARVVERKKVGSRR</sequence>
<dbReference type="AlphaFoldDB" id="A0A8X7THV3"/>
<comment type="similarity">
    <text evidence="1">Belongs to the universal ribosomal protein uS9 family.</text>
</comment>
<dbReference type="GO" id="GO:0003723">
    <property type="term" value="F:RNA binding"/>
    <property type="evidence" value="ECO:0007669"/>
    <property type="project" value="TreeGrafter"/>
</dbReference>
<dbReference type="PANTHER" id="PTHR21569">
    <property type="entry name" value="RIBOSOMAL PROTEIN S9"/>
    <property type="match status" value="1"/>
</dbReference>
<keyword evidence="5" id="KW-1185">Reference proteome</keyword>
<dbReference type="InterPro" id="IPR000754">
    <property type="entry name" value="Ribosomal_uS9"/>
</dbReference>
<dbReference type="InterPro" id="IPR020568">
    <property type="entry name" value="Ribosomal_Su5_D2-typ_SF"/>
</dbReference>
<keyword evidence="3" id="KW-0687">Ribonucleoprotein</keyword>
<proteinExistence type="inferred from homology"/>
<gene>
    <name evidence="4" type="ORF">Bca52824_095571</name>
</gene>
<dbReference type="Gene3D" id="3.30.230.10">
    <property type="match status" value="1"/>
</dbReference>
<keyword evidence="2" id="KW-0689">Ribosomal protein</keyword>
<reference evidence="4 5" key="1">
    <citation type="submission" date="2020-02" db="EMBL/GenBank/DDBJ databases">
        <authorList>
            <person name="Ma Q."/>
            <person name="Huang Y."/>
            <person name="Song X."/>
            <person name="Pei D."/>
        </authorList>
    </citation>
    <scope>NUCLEOTIDE SEQUENCE [LARGE SCALE GENOMIC DNA]</scope>
    <source>
        <strain evidence="4">Sxm20200214</strain>
        <tissue evidence="4">Leaf</tissue>
    </source>
</reference>
<dbReference type="GO" id="GO:0003735">
    <property type="term" value="F:structural constituent of ribosome"/>
    <property type="evidence" value="ECO:0007669"/>
    <property type="project" value="InterPro"/>
</dbReference>
<evidence type="ECO:0000313" key="5">
    <source>
        <dbReference type="Proteomes" id="UP000886595"/>
    </source>
</evidence>
<organism evidence="4 5">
    <name type="scientific">Brassica carinata</name>
    <name type="common">Ethiopian mustard</name>
    <name type="synonym">Abyssinian cabbage</name>
    <dbReference type="NCBI Taxonomy" id="52824"/>
    <lineage>
        <taxon>Eukaryota</taxon>
        <taxon>Viridiplantae</taxon>
        <taxon>Streptophyta</taxon>
        <taxon>Embryophyta</taxon>
        <taxon>Tracheophyta</taxon>
        <taxon>Spermatophyta</taxon>
        <taxon>Magnoliopsida</taxon>
        <taxon>eudicotyledons</taxon>
        <taxon>Gunneridae</taxon>
        <taxon>Pentapetalae</taxon>
        <taxon>rosids</taxon>
        <taxon>malvids</taxon>
        <taxon>Brassicales</taxon>
        <taxon>Brassicaceae</taxon>
        <taxon>Brassiceae</taxon>
        <taxon>Brassica</taxon>
    </lineage>
</organism>
<dbReference type="OrthoDB" id="10254627at2759"/>
<dbReference type="InterPro" id="IPR014721">
    <property type="entry name" value="Ribsml_uS5_D2-typ_fold_subgr"/>
</dbReference>
<protein>
    <submittedName>
        <fullName evidence="4">Uncharacterized protein</fullName>
    </submittedName>
</protein>
<dbReference type="SUPFAM" id="SSF54211">
    <property type="entry name" value="Ribosomal protein S5 domain 2-like"/>
    <property type="match status" value="1"/>
</dbReference>
<evidence type="ECO:0000256" key="2">
    <source>
        <dbReference type="ARBA" id="ARBA00022980"/>
    </source>
</evidence>
<evidence type="ECO:0000313" key="4">
    <source>
        <dbReference type="EMBL" id="KAG2242580.1"/>
    </source>
</evidence>
<dbReference type="PANTHER" id="PTHR21569:SF1">
    <property type="entry name" value="SMALL RIBOSOMAL SUBUNIT PROTEIN US9M"/>
    <property type="match status" value="1"/>
</dbReference>
<dbReference type="Pfam" id="PF00380">
    <property type="entry name" value="Ribosomal_S9"/>
    <property type="match status" value="1"/>
</dbReference>
<name>A0A8X7THV3_BRACI</name>
<accession>A0A8X7THV3</accession>
<evidence type="ECO:0000256" key="3">
    <source>
        <dbReference type="ARBA" id="ARBA00023274"/>
    </source>
</evidence>
<dbReference type="GO" id="GO:0000312">
    <property type="term" value="C:plastid small ribosomal subunit"/>
    <property type="evidence" value="ECO:0007669"/>
    <property type="project" value="TreeGrafter"/>
</dbReference>
<dbReference type="Proteomes" id="UP000886595">
    <property type="component" value="Unassembled WGS sequence"/>
</dbReference>
<comment type="caution">
    <text evidence="4">The sequence shown here is derived from an EMBL/GenBank/DDBJ whole genome shotgun (WGS) entry which is preliminary data.</text>
</comment>
<evidence type="ECO:0000256" key="1">
    <source>
        <dbReference type="ARBA" id="ARBA00005251"/>
    </source>
</evidence>